<name>A0A7I9VKA5_9BACT</name>
<evidence type="ECO:0000256" key="4">
    <source>
        <dbReference type="ARBA" id="ARBA00023002"/>
    </source>
</evidence>
<dbReference type="Proteomes" id="UP000503640">
    <property type="component" value="Unassembled WGS sequence"/>
</dbReference>
<accession>A0A7I9VKA5</accession>
<organism evidence="8 9">
    <name type="scientific">Anaeromyxobacter diazotrophicus</name>
    <dbReference type="NCBI Taxonomy" id="2590199"/>
    <lineage>
        <taxon>Bacteria</taxon>
        <taxon>Pseudomonadati</taxon>
        <taxon>Myxococcota</taxon>
        <taxon>Myxococcia</taxon>
        <taxon>Myxococcales</taxon>
        <taxon>Cystobacterineae</taxon>
        <taxon>Anaeromyxobacteraceae</taxon>
        <taxon>Anaeromyxobacter</taxon>
    </lineage>
</organism>
<keyword evidence="3 5" id="KW-0274">FAD</keyword>
<feature type="domain" description="Glucose-methanol-choline oxidoreductase N-terminal" evidence="6">
    <location>
        <begin position="72"/>
        <end position="289"/>
    </location>
</feature>
<dbReference type="PIRSF" id="PIRSF000137">
    <property type="entry name" value="Alcohol_oxidase"/>
    <property type="match status" value="1"/>
</dbReference>
<dbReference type="PANTHER" id="PTHR46056">
    <property type="entry name" value="LONG-CHAIN-ALCOHOL OXIDASE"/>
    <property type="match status" value="1"/>
</dbReference>
<evidence type="ECO:0000256" key="2">
    <source>
        <dbReference type="ARBA" id="ARBA00022630"/>
    </source>
</evidence>
<dbReference type="Gene3D" id="3.50.50.60">
    <property type="entry name" value="FAD/NAD(P)-binding domain"/>
    <property type="match status" value="2"/>
</dbReference>
<proteinExistence type="inferred from homology"/>
<feature type="binding site" evidence="5">
    <location>
        <position position="487"/>
    </location>
    <ligand>
        <name>FAD</name>
        <dbReference type="ChEBI" id="CHEBI:57692"/>
    </ligand>
</feature>
<dbReference type="InterPro" id="IPR000172">
    <property type="entry name" value="GMC_OxRdtase_N"/>
</dbReference>
<keyword evidence="9" id="KW-1185">Reference proteome</keyword>
<dbReference type="SUPFAM" id="SSF51905">
    <property type="entry name" value="FAD/NAD(P)-binding domain"/>
    <property type="match status" value="1"/>
</dbReference>
<dbReference type="PANTHER" id="PTHR46056:SF12">
    <property type="entry name" value="LONG-CHAIN-ALCOHOL OXIDASE"/>
    <property type="match status" value="1"/>
</dbReference>
<evidence type="ECO:0000313" key="8">
    <source>
        <dbReference type="EMBL" id="GEJ56805.1"/>
    </source>
</evidence>
<evidence type="ECO:0000259" key="6">
    <source>
        <dbReference type="Pfam" id="PF00732"/>
    </source>
</evidence>
<reference evidence="9" key="1">
    <citation type="journal article" date="2020" name="Appl. Environ. Microbiol.">
        <title>Diazotrophic Anaeromyxobacter Isolates from Soils.</title>
        <authorList>
            <person name="Masuda Y."/>
            <person name="Yamanaka H."/>
            <person name="Xu Z.X."/>
            <person name="Shiratori Y."/>
            <person name="Aono T."/>
            <person name="Amachi S."/>
            <person name="Senoo K."/>
            <person name="Itoh H."/>
        </authorList>
    </citation>
    <scope>NUCLEOTIDE SEQUENCE [LARGE SCALE GENOMIC DNA]</scope>
    <source>
        <strain evidence="9">R267</strain>
    </source>
</reference>
<keyword evidence="2" id="KW-0285">Flavoprotein</keyword>
<evidence type="ECO:0000256" key="3">
    <source>
        <dbReference type="ARBA" id="ARBA00022827"/>
    </source>
</evidence>
<evidence type="ECO:0000256" key="5">
    <source>
        <dbReference type="PIRSR" id="PIRSR000137-2"/>
    </source>
</evidence>
<gene>
    <name evidence="8" type="ORF">AMYX_15460</name>
</gene>
<dbReference type="GO" id="GO:0050660">
    <property type="term" value="F:flavin adenine dinucleotide binding"/>
    <property type="evidence" value="ECO:0007669"/>
    <property type="project" value="InterPro"/>
</dbReference>
<comment type="caution">
    <text evidence="8">The sequence shown here is derived from an EMBL/GenBank/DDBJ whole genome shotgun (WGS) entry which is preliminary data.</text>
</comment>
<evidence type="ECO:0000259" key="7">
    <source>
        <dbReference type="Pfam" id="PF05199"/>
    </source>
</evidence>
<dbReference type="GO" id="GO:0016614">
    <property type="term" value="F:oxidoreductase activity, acting on CH-OH group of donors"/>
    <property type="evidence" value="ECO:0007669"/>
    <property type="project" value="InterPro"/>
</dbReference>
<sequence length="520" mass="55828">MADREAGRIFTGRDVTSDLELTADVCVIGSGAGGSVVAARLAERGARVVILEEGGFHPPGSLPLSEAVVYPRLYQEHGQRATADLAITVLQGRMVGGSTAVNWTTSFRTPERVLAHWRSAYGLGALTPAALAPHFEAVEARLNVHEQPADEVNANNRVLYDGAERLGWERARTRRNVDGCQNLGYCGFGCPLGARLSADQSYVKDALARGARLYANARAVQLVRERRRFTEVVAEVLDPETDRPTGKWLRVRPKLVVLAGGAINTPALLLRSGIDLAGKVGTRTFLHPVAAMFGRHPGLVEGYYGAPQSVSSHHFADRGAGKVGFFLEAAPVHPMLAATALGGFGARHEELMAALPHASALIALSIDGFLPGEEGGTVSLRSDGRVRLDYPLRPEIWEALREGCKALARIHLAAGAEVVYSLHDEPVEIRGELDVAKLDRAPWEAGRVQLFTAHQMGGCRMSRDPENAVTTPELRLEAHENAFVVDGSVLPTSLGVNPQLTIFALAHWAADHVASAIRPG</sequence>
<dbReference type="InterPro" id="IPR007867">
    <property type="entry name" value="GMC_OxRtase_C"/>
</dbReference>
<feature type="binding site" evidence="5">
    <location>
        <begin position="498"/>
        <end position="499"/>
    </location>
    <ligand>
        <name>FAD</name>
        <dbReference type="ChEBI" id="CHEBI:57692"/>
    </ligand>
</feature>
<feature type="domain" description="Glucose-methanol-choline oxidoreductase C-terminal" evidence="7">
    <location>
        <begin position="376"/>
        <end position="506"/>
    </location>
</feature>
<dbReference type="Pfam" id="PF00732">
    <property type="entry name" value="GMC_oxred_N"/>
    <property type="match status" value="1"/>
</dbReference>
<dbReference type="InterPro" id="IPR036188">
    <property type="entry name" value="FAD/NAD-bd_sf"/>
</dbReference>
<dbReference type="Pfam" id="PF13450">
    <property type="entry name" value="NAD_binding_8"/>
    <property type="match status" value="1"/>
</dbReference>
<dbReference type="RefSeq" id="WP_176064279.1">
    <property type="nucleotide sequence ID" value="NZ_BJTG01000003.1"/>
</dbReference>
<dbReference type="InterPro" id="IPR012132">
    <property type="entry name" value="GMC_OxRdtase"/>
</dbReference>
<protein>
    <submittedName>
        <fullName evidence="8">Oxidoreductase</fullName>
    </submittedName>
</protein>
<evidence type="ECO:0000313" key="9">
    <source>
        <dbReference type="Proteomes" id="UP000503640"/>
    </source>
</evidence>
<comment type="similarity">
    <text evidence="1">Belongs to the GMC oxidoreductase family.</text>
</comment>
<evidence type="ECO:0000256" key="1">
    <source>
        <dbReference type="ARBA" id="ARBA00010790"/>
    </source>
</evidence>
<dbReference type="Pfam" id="PF05199">
    <property type="entry name" value="GMC_oxred_C"/>
    <property type="match status" value="1"/>
</dbReference>
<dbReference type="EMBL" id="BJTG01000003">
    <property type="protein sequence ID" value="GEJ56805.1"/>
    <property type="molecule type" value="Genomic_DNA"/>
</dbReference>
<dbReference type="AlphaFoldDB" id="A0A7I9VKA5"/>
<comment type="cofactor">
    <cofactor evidence="5">
        <name>FAD</name>
        <dbReference type="ChEBI" id="CHEBI:57692"/>
    </cofactor>
</comment>
<keyword evidence="4" id="KW-0560">Oxidoreductase</keyword>